<keyword evidence="3" id="KW-1185">Reference proteome</keyword>
<dbReference type="Proteomes" id="UP001501321">
    <property type="component" value="Unassembled WGS sequence"/>
</dbReference>
<keyword evidence="1" id="KW-0732">Signal</keyword>
<sequence length="218" mass="24550">MTKIISLLVLASSLSISNRLVACTDALSLQSKIEALLNAHNYAEIDELKLSTGNKQQGDIECIDSVVNVLMMKAYAHAKLGKNHLAKEEALEASRILEPYERTLYDGMKLRFAMAIILQQIEFNLDPAGGGSFSEKLLEDMSEFIESDDNNEPYPLLWQIKEMYVVASNLYAHKLINGNDCHHALQVIKGSEHILPQDTINEFKIGIERKKLKQMCDR</sequence>
<organism evidence="2 3">
    <name type="scientific">Pseudaeromonas paramecii</name>
    <dbReference type="NCBI Taxonomy" id="2138166"/>
    <lineage>
        <taxon>Bacteria</taxon>
        <taxon>Pseudomonadati</taxon>
        <taxon>Pseudomonadota</taxon>
        <taxon>Gammaproteobacteria</taxon>
        <taxon>Aeromonadales</taxon>
        <taxon>Aeromonadaceae</taxon>
        <taxon>Pseudaeromonas</taxon>
    </lineage>
</organism>
<name>A0ABP8QDS8_9GAMM</name>
<gene>
    <name evidence="2" type="ORF">GCM10023095_24810</name>
</gene>
<accession>A0ABP8QDS8</accession>
<evidence type="ECO:0000313" key="3">
    <source>
        <dbReference type="Proteomes" id="UP001501321"/>
    </source>
</evidence>
<proteinExistence type="predicted"/>
<dbReference type="RefSeq" id="WP_345013570.1">
    <property type="nucleotide sequence ID" value="NZ_BAABFC010000017.1"/>
</dbReference>
<reference evidence="3" key="1">
    <citation type="journal article" date="2019" name="Int. J. Syst. Evol. Microbiol.">
        <title>The Global Catalogue of Microorganisms (GCM) 10K type strain sequencing project: providing services to taxonomists for standard genome sequencing and annotation.</title>
        <authorList>
            <consortium name="The Broad Institute Genomics Platform"/>
            <consortium name="The Broad Institute Genome Sequencing Center for Infectious Disease"/>
            <person name="Wu L."/>
            <person name="Ma J."/>
        </authorList>
    </citation>
    <scope>NUCLEOTIDE SEQUENCE [LARGE SCALE GENOMIC DNA]</scope>
    <source>
        <strain evidence="3">JCM 32226</strain>
    </source>
</reference>
<feature type="chain" id="PRO_5046104534" evidence="1">
    <location>
        <begin position="23"/>
        <end position="218"/>
    </location>
</feature>
<comment type="caution">
    <text evidence="2">The sequence shown here is derived from an EMBL/GenBank/DDBJ whole genome shotgun (WGS) entry which is preliminary data.</text>
</comment>
<feature type="signal peptide" evidence="1">
    <location>
        <begin position="1"/>
        <end position="22"/>
    </location>
</feature>
<evidence type="ECO:0000313" key="2">
    <source>
        <dbReference type="EMBL" id="GAA4501527.1"/>
    </source>
</evidence>
<dbReference type="EMBL" id="BAABFC010000017">
    <property type="protein sequence ID" value="GAA4501527.1"/>
    <property type="molecule type" value="Genomic_DNA"/>
</dbReference>
<evidence type="ECO:0000256" key="1">
    <source>
        <dbReference type="SAM" id="SignalP"/>
    </source>
</evidence>
<protein>
    <submittedName>
        <fullName evidence="2">Uncharacterized protein</fullName>
    </submittedName>
</protein>